<dbReference type="CDD" id="cd06257">
    <property type="entry name" value="DnaJ"/>
    <property type="match status" value="1"/>
</dbReference>
<feature type="signal peptide" evidence="4">
    <location>
        <begin position="1"/>
        <end position="21"/>
    </location>
</feature>
<dbReference type="RefSeq" id="WP_102521294.1">
    <property type="nucleotide sequence ID" value="NZ_LT960611.1"/>
</dbReference>
<dbReference type="InterPro" id="IPR036869">
    <property type="entry name" value="J_dom_sf"/>
</dbReference>
<evidence type="ECO:0000256" key="2">
    <source>
        <dbReference type="SAM" id="MobiDB-lite"/>
    </source>
</evidence>
<dbReference type="SUPFAM" id="SSF81901">
    <property type="entry name" value="HCP-like"/>
    <property type="match status" value="1"/>
</dbReference>
<feature type="region of interest" description="Disordered" evidence="2">
    <location>
        <begin position="178"/>
        <end position="197"/>
    </location>
</feature>
<reference evidence="5 6" key="1">
    <citation type="submission" date="2017-10" db="EMBL/GenBank/DDBJ databases">
        <authorList>
            <person name="Banno H."/>
            <person name="Chua N.-H."/>
        </authorList>
    </citation>
    <scope>NUCLEOTIDE SEQUENCE [LARGE SCALE GENOMIC DNA]</scope>
    <source>
        <strain evidence="5">Vibrio tapetis CECT4600</strain>
    </source>
</reference>
<accession>A0A2N8Z934</accession>
<dbReference type="SMART" id="SM00671">
    <property type="entry name" value="SEL1"/>
    <property type="match status" value="3"/>
</dbReference>
<evidence type="ECO:0000256" key="1">
    <source>
        <dbReference type="ARBA" id="ARBA00023186"/>
    </source>
</evidence>
<dbReference type="PANTHER" id="PTHR11102">
    <property type="entry name" value="SEL-1-LIKE PROTEIN"/>
    <property type="match status" value="1"/>
</dbReference>
<keyword evidence="3" id="KW-0472">Membrane</keyword>
<dbReference type="PANTHER" id="PTHR11102:SF160">
    <property type="entry name" value="ERAD-ASSOCIATED E3 UBIQUITIN-PROTEIN LIGASE COMPONENT HRD3"/>
    <property type="match status" value="1"/>
</dbReference>
<evidence type="ECO:0000313" key="5">
    <source>
        <dbReference type="EMBL" id="SON48421.1"/>
    </source>
</evidence>
<dbReference type="KEGG" id="vta:A0442"/>
<dbReference type="Gene3D" id="1.25.40.10">
    <property type="entry name" value="Tetratricopeptide repeat domain"/>
    <property type="match status" value="1"/>
</dbReference>
<dbReference type="EMBL" id="LT960611">
    <property type="protein sequence ID" value="SON48421.1"/>
    <property type="molecule type" value="Genomic_DNA"/>
</dbReference>
<dbReference type="AlphaFoldDB" id="A0A2N8Z934"/>
<keyword evidence="5" id="KW-0346">Stress response</keyword>
<gene>
    <name evidence="5" type="ORF">VTAP4600_A0442</name>
</gene>
<evidence type="ECO:0000313" key="6">
    <source>
        <dbReference type="Proteomes" id="UP000235828"/>
    </source>
</evidence>
<protein>
    <submittedName>
        <fullName evidence="5">Putative TPR repeat, SEL1 subfamily fused with Heat shock protein DnaJ</fullName>
    </submittedName>
</protein>
<keyword evidence="3" id="KW-0812">Transmembrane</keyword>
<dbReference type="Pfam" id="PF08238">
    <property type="entry name" value="Sel1"/>
    <property type="match status" value="3"/>
</dbReference>
<dbReference type="SUPFAM" id="SSF46565">
    <property type="entry name" value="Chaperone J-domain"/>
    <property type="match status" value="1"/>
</dbReference>
<keyword evidence="3" id="KW-1133">Transmembrane helix</keyword>
<dbReference type="InterPro" id="IPR001623">
    <property type="entry name" value="DnaJ_domain"/>
</dbReference>
<dbReference type="InterPro" id="IPR050767">
    <property type="entry name" value="Sel1_AlgK"/>
</dbReference>
<evidence type="ECO:0000256" key="4">
    <source>
        <dbReference type="SAM" id="SignalP"/>
    </source>
</evidence>
<dbReference type="InterPro" id="IPR011990">
    <property type="entry name" value="TPR-like_helical_dom_sf"/>
</dbReference>
<dbReference type="Proteomes" id="UP000235828">
    <property type="component" value="Chromosome A"/>
</dbReference>
<evidence type="ECO:0000256" key="3">
    <source>
        <dbReference type="SAM" id="Phobius"/>
    </source>
</evidence>
<feature type="chain" id="PRO_5014925577" evidence="4">
    <location>
        <begin position="22"/>
        <end position="343"/>
    </location>
</feature>
<feature type="transmembrane region" description="Helical" evidence="3">
    <location>
        <begin position="210"/>
        <end position="229"/>
    </location>
</feature>
<keyword evidence="1" id="KW-0143">Chaperone</keyword>
<name>A0A2N8Z934_9VIBR</name>
<dbReference type="InterPro" id="IPR006597">
    <property type="entry name" value="Sel1-like"/>
</dbReference>
<sequence>MNKSIRLLCITALFFSHWLGAVTIGELETQANKQDPVAQYSLAQAFFTGKDVVKDPQRALDWLKQSADNGYSLAQLKLANAYDSGIAIEENLDLAVYWYTKAAVQGLARAQLKLGILYEREYNEYQTITDLDLARVWYKVALENNSTQAEAGYNRVLEAKFNAMRAAQLGQITQLDDESNKALTATEPSSPAPKMTQESNWALPEVSQQVGYLIIAATFLFALLAVILLGRKKRKQKTAVKQEQKSADDSRILRKELEKTRRQLLSQNAVLKDLKNAQQDQNFTLACTFLGFNAKRLPSAEAIKVRYKKLCRVYHPDANGSDDEMKKLNGALKVILKHPSYNK</sequence>
<dbReference type="Gene3D" id="1.10.287.110">
    <property type="entry name" value="DnaJ domain"/>
    <property type="match status" value="1"/>
</dbReference>
<keyword evidence="6" id="KW-1185">Reference proteome</keyword>
<dbReference type="OrthoDB" id="5906522at2"/>
<keyword evidence="4" id="KW-0732">Signal</keyword>
<proteinExistence type="predicted"/>
<organism evidence="5 6">
    <name type="scientific">Vibrio tapetis subsp. tapetis</name>
    <dbReference type="NCBI Taxonomy" id="1671868"/>
    <lineage>
        <taxon>Bacteria</taxon>
        <taxon>Pseudomonadati</taxon>
        <taxon>Pseudomonadota</taxon>
        <taxon>Gammaproteobacteria</taxon>
        <taxon>Vibrionales</taxon>
        <taxon>Vibrionaceae</taxon>
        <taxon>Vibrio</taxon>
    </lineage>
</organism>